<dbReference type="InterPro" id="IPR002575">
    <property type="entry name" value="Aminoglycoside_PTrfase"/>
</dbReference>
<sequence length="294" mass="31630">MTPDRPEAEIEAMSALFARHLPGLAARSVTRLGEGMDHVAYEADGGLILRMSKEPDPARRADRIRREAALLALVAEISPLPVPRVILSDPDAGVLGYVKLPGRPLAERPVAEPGRLAPALGEFLTRLHLAPPERFSALAAPDTQPLTAWLAEAERHHRAVAAHLPAAARRRIEAFLGGAPPAEPRALAFCHNDLGAEHVLAEGGTVTGVIDWSDAEIADPAYDLGLLYRDLGPEVTASILAHYAAPWDDAAGRRAVFYARCALLEDLAYGLRTGPRRYAEAALAHLDRTFSAWG</sequence>
<gene>
    <name evidence="2" type="ordered locus">Tbis_2343</name>
</gene>
<dbReference type="STRING" id="469371.Tbis_2343"/>
<dbReference type="PIRSF" id="PIRSF000707">
    <property type="entry name" value="Hygromycin-B_kinase"/>
    <property type="match status" value="1"/>
</dbReference>
<dbReference type="SUPFAM" id="SSF56112">
    <property type="entry name" value="Protein kinase-like (PK-like)"/>
    <property type="match status" value="1"/>
</dbReference>
<dbReference type="EMBL" id="CP001874">
    <property type="protein sequence ID" value="ADG89052.1"/>
    <property type="molecule type" value="Genomic_DNA"/>
</dbReference>
<dbReference type="Gene3D" id="3.30.200.20">
    <property type="entry name" value="Phosphorylase Kinase, domain 1"/>
    <property type="match status" value="1"/>
</dbReference>
<dbReference type="InterPro" id="IPR011009">
    <property type="entry name" value="Kinase-like_dom_sf"/>
</dbReference>
<keyword evidence="3" id="KW-1185">Reference proteome</keyword>
<evidence type="ECO:0000313" key="2">
    <source>
        <dbReference type="EMBL" id="ADG89052.1"/>
    </source>
</evidence>
<dbReference type="Proteomes" id="UP000006640">
    <property type="component" value="Chromosome"/>
</dbReference>
<accession>D6Y3V0</accession>
<dbReference type="KEGG" id="tbi:Tbis_2343"/>
<feature type="domain" description="Aminoglycoside phosphotransferase" evidence="1">
    <location>
        <begin position="30"/>
        <end position="248"/>
    </location>
</feature>
<evidence type="ECO:0000259" key="1">
    <source>
        <dbReference type="Pfam" id="PF01636"/>
    </source>
</evidence>
<name>D6Y3V0_THEBD</name>
<protein>
    <submittedName>
        <fullName evidence="2">Aminoglycoside phosphotransferase</fullName>
    </submittedName>
</protein>
<dbReference type="Gene3D" id="3.90.1200.10">
    <property type="match status" value="1"/>
</dbReference>
<dbReference type="InterPro" id="IPR016259">
    <property type="entry name" value="Hygromycin-B_Kinase"/>
</dbReference>
<dbReference type="HOGENOM" id="CLU_939862_0_0_11"/>
<dbReference type="eggNOG" id="COG3173">
    <property type="taxonomic scope" value="Bacteria"/>
</dbReference>
<dbReference type="AlphaFoldDB" id="D6Y3V0"/>
<dbReference type="Pfam" id="PF01636">
    <property type="entry name" value="APH"/>
    <property type="match status" value="1"/>
</dbReference>
<reference evidence="2 3" key="1">
    <citation type="submission" date="2010-01" db="EMBL/GenBank/DDBJ databases">
        <title>The complete genome of Thermobispora bispora DSM 43833.</title>
        <authorList>
            <consortium name="US DOE Joint Genome Institute (JGI-PGF)"/>
            <person name="Lucas S."/>
            <person name="Copeland A."/>
            <person name="Lapidus A."/>
            <person name="Glavina del Rio T."/>
            <person name="Dalin E."/>
            <person name="Tice H."/>
            <person name="Bruce D."/>
            <person name="Goodwin L."/>
            <person name="Pitluck S."/>
            <person name="Kyrpides N."/>
            <person name="Mavromatis K."/>
            <person name="Ivanova N."/>
            <person name="Mikhailova N."/>
            <person name="Chertkov O."/>
            <person name="Brettin T."/>
            <person name="Detter J.C."/>
            <person name="Han C."/>
            <person name="Larimer F."/>
            <person name="Land M."/>
            <person name="Hauser L."/>
            <person name="Markowitz V."/>
            <person name="Cheng J.-F."/>
            <person name="Hugenholtz P."/>
            <person name="Woyke T."/>
            <person name="Wu D."/>
            <person name="Jando M."/>
            <person name="Schneider S."/>
            <person name="Klenk H.-P."/>
            <person name="Eisen J.A."/>
        </authorList>
    </citation>
    <scope>NUCLEOTIDE SEQUENCE [LARGE SCALE GENOMIC DNA]</scope>
    <source>
        <strain evidence="3">ATCC 19993 / DSM 43833 / CBS 139.67 / JCM 10125 / KCTC 9307 / NBRC 14880 / R51</strain>
    </source>
</reference>
<dbReference type="GO" id="GO:0016740">
    <property type="term" value="F:transferase activity"/>
    <property type="evidence" value="ECO:0007669"/>
    <property type="project" value="UniProtKB-KW"/>
</dbReference>
<dbReference type="PANTHER" id="PTHR21310">
    <property type="entry name" value="AMINOGLYCOSIDE PHOSPHOTRANSFERASE-RELATED-RELATED"/>
    <property type="match status" value="1"/>
</dbReference>
<keyword evidence="2" id="KW-0808">Transferase</keyword>
<proteinExistence type="predicted"/>
<dbReference type="RefSeq" id="WP_013132585.1">
    <property type="nucleotide sequence ID" value="NC_014165.1"/>
</dbReference>
<dbReference type="InterPro" id="IPR051678">
    <property type="entry name" value="AGP_Transferase"/>
</dbReference>
<evidence type="ECO:0000313" key="3">
    <source>
        <dbReference type="Proteomes" id="UP000006640"/>
    </source>
</evidence>
<organism evidence="2 3">
    <name type="scientific">Thermobispora bispora (strain ATCC 19993 / DSM 43833 / CBS 139.67 / JCM 10125 / KCTC 9307 / NBRC 14880 / R51)</name>
    <dbReference type="NCBI Taxonomy" id="469371"/>
    <lineage>
        <taxon>Bacteria</taxon>
        <taxon>Bacillati</taxon>
        <taxon>Actinomycetota</taxon>
        <taxon>Actinomycetes</taxon>
        <taxon>Streptosporangiales</taxon>
        <taxon>Streptosporangiaceae</taxon>
        <taxon>Thermobispora</taxon>
    </lineage>
</organism>